<evidence type="ECO:0000313" key="3">
    <source>
        <dbReference type="Proteomes" id="UP000753802"/>
    </source>
</evidence>
<reference evidence="2 3" key="1">
    <citation type="submission" date="2020-01" db="EMBL/GenBank/DDBJ databases">
        <title>Genome analysis.</title>
        <authorList>
            <person name="Wu S."/>
            <person name="Wang G."/>
        </authorList>
    </citation>
    <scope>NUCLEOTIDE SEQUENCE [LARGE SCALE GENOMIC DNA]</scope>
    <source>
        <strain evidence="2 3">SYL130</strain>
    </source>
</reference>
<feature type="transmembrane region" description="Helical" evidence="1">
    <location>
        <begin position="94"/>
        <end position="115"/>
    </location>
</feature>
<feature type="transmembrane region" description="Helical" evidence="1">
    <location>
        <begin position="12"/>
        <end position="29"/>
    </location>
</feature>
<evidence type="ECO:0000256" key="1">
    <source>
        <dbReference type="SAM" id="Phobius"/>
    </source>
</evidence>
<dbReference type="EMBL" id="JAACJS010000002">
    <property type="protein sequence ID" value="NCI48992.1"/>
    <property type="molecule type" value="Genomic_DNA"/>
</dbReference>
<keyword evidence="1" id="KW-0472">Membrane</keyword>
<sequence length="141" mass="15948">MTKAMKKKADYLPLFILYVTAMYLLYAFFDGRILFMWKHYVGFVMIVATTLIFLKNHKIGVLSLGLTVLLGLFGLLSFSPAINTITIGKSIGDSQISIIAFQPIFVLWAVIHFALSGRYYVGVASNKYWKNIKSDEPLIIE</sequence>
<protein>
    <submittedName>
        <fullName evidence="2">Uncharacterized protein</fullName>
    </submittedName>
</protein>
<proteinExistence type="predicted"/>
<gene>
    <name evidence="2" type="ORF">GWC95_03605</name>
</gene>
<dbReference type="Proteomes" id="UP000753802">
    <property type="component" value="Unassembled WGS sequence"/>
</dbReference>
<evidence type="ECO:0000313" key="2">
    <source>
        <dbReference type="EMBL" id="NCI48992.1"/>
    </source>
</evidence>
<keyword evidence="3" id="KW-1185">Reference proteome</keyword>
<keyword evidence="1" id="KW-1133">Transmembrane helix</keyword>
<name>A0ABW9ZPG9_9BACT</name>
<dbReference type="RefSeq" id="WP_161817293.1">
    <property type="nucleotide sequence ID" value="NZ_JAACJS010000002.1"/>
</dbReference>
<organism evidence="2 3">
    <name type="scientific">Sediminibacterium roseum</name>
    <dbReference type="NCBI Taxonomy" id="1978412"/>
    <lineage>
        <taxon>Bacteria</taxon>
        <taxon>Pseudomonadati</taxon>
        <taxon>Bacteroidota</taxon>
        <taxon>Chitinophagia</taxon>
        <taxon>Chitinophagales</taxon>
        <taxon>Chitinophagaceae</taxon>
        <taxon>Sediminibacterium</taxon>
    </lineage>
</organism>
<comment type="caution">
    <text evidence="2">The sequence shown here is derived from an EMBL/GenBank/DDBJ whole genome shotgun (WGS) entry which is preliminary data.</text>
</comment>
<feature type="transmembrane region" description="Helical" evidence="1">
    <location>
        <begin position="35"/>
        <end position="54"/>
    </location>
</feature>
<accession>A0ABW9ZPG9</accession>
<keyword evidence="1" id="KW-0812">Transmembrane</keyword>
<feature type="transmembrane region" description="Helical" evidence="1">
    <location>
        <begin position="61"/>
        <end position="82"/>
    </location>
</feature>